<gene>
    <name evidence="2" type="ORF">FCI23_40195</name>
</gene>
<feature type="compositionally biased region" description="Basic residues" evidence="1">
    <location>
        <begin position="101"/>
        <end position="110"/>
    </location>
</feature>
<feature type="compositionally biased region" description="Basic and acidic residues" evidence="1">
    <location>
        <begin position="62"/>
        <end position="76"/>
    </location>
</feature>
<sequence length="254" mass="28725">MGWCRHDRLPDRSPGPALHRLLRRRVPQHHLQWRASSGRGGRGALPDLPAGRPAPALPRRFRAPDRSDPVLRELPPRRIQRRLRPVRQGTAEIDRYQHRRLPTGCRRRRQQLAVRTARARSRRSRPRGPRRHRPAPPAGRVPLTGRQRVRQRHVRSERPQEAATALAAARPSPSNAPSTWRRGRSSSPSPGSSALDLLRRGFSAADARRQLEIAVDWGRYGELFEYDADDGQLILEPPTRALLQPPAPTADSGS</sequence>
<dbReference type="AlphaFoldDB" id="A0A4U0S3R2"/>
<name>A0A4U0S3R2_9ACTN</name>
<dbReference type="OrthoDB" id="8773773at2"/>
<accession>A0A4U0S3R2</accession>
<evidence type="ECO:0000313" key="3">
    <source>
        <dbReference type="Proteomes" id="UP000305778"/>
    </source>
</evidence>
<comment type="caution">
    <text evidence="2">The sequence shown here is derived from an EMBL/GenBank/DDBJ whole genome shotgun (WGS) entry which is preliminary data.</text>
</comment>
<keyword evidence="3" id="KW-1185">Reference proteome</keyword>
<feature type="compositionally biased region" description="Low complexity" evidence="1">
    <location>
        <begin position="162"/>
        <end position="178"/>
    </location>
</feature>
<feature type="region of interest" description="Disordered" evidence="1">
    <location>
        <begin position="101"/>
        <end position="194"/>
    </location>
</feature>
<protein>
    <submittedName>
        <fullName evidence="2">Uncharacterized protein</fullName>
    </submittedName>
</protein>
<evidence type="ECO:0000313" key="2">
    <source>
        <dbReference type="EMBL" id="TKA01701.1"/>
    </source>
</evidence>
<dbReference type="EMBL" id="SUMC01000070">
    <property type="protein sequence ID" value="TKA01701.1"/>
    <property type="molecule type" value="Genomic_DNA"/>
</dbReference>
<feature type="compositionally biased region" description="Basic residues" evidence="1">
    <location>
        <begin position="117"/>
        <end position="134"/>
    </location>
</feature>
<feature type="region of interest" description="Disordered" evidence="1">
    <location>
        <begin position="30"/>
        <end position="78"/>
    </location>
</feature>
<dbReference type="Proteomes" id="UP000305778">
    <property type="component" value="Unassembled WGS sequence"/>
</dbReference>
<dbReference type="Pfam" id="PF09821">
    <property type="entry name" value="AAA_assoc_C"/>
    <property type="match status" value="1"/>
</dbReference>
<dbReference type="InterPro" id="IPR018632">
    <property type="entry name" value="AAA-associated_dom_C"/>
</dbReference>
<organism evidence="2 3">
    <name type="scientific">Actinacidiphila oryziradicis</name>
    <dbReference type="NCBI Taxonomy" id="2571141"/>
    <lineage>
        <taxon>Bacteria</taxon>
        <taxon>Bacillati</taxon>
        <taxon>Actinomycetota</taxon>
        <taxon>Actinomycetes</taxon>
        <taxon>Kitasatosporales</taxon>
        <taxon>Streptomycetaceae</taxon>
        <taxon>Actinacidiphila</taxon>
    </lineage>
</organism>
<reference evidence="2 3" key="1">
    <citation type="submission" date="2019-04" db="EMBL/GenBank/DDBJ databases">
        <title>Streptomyces oryziradicis sp. nov., a novel actinomycete isolated from rhizosphere soil of rice (Oryza sativa L.).</title>
        <authorList>
            <person name="Li C."/>
        </authorList>
    </citation>
    <scope>NUCLEOTIDE SEQUENCE [LARGE SCALE GENOMIC DNA]</scope>
    <source>
        <strain evidence="2 3">NEAU-C40</strain>
    </source>
</reference>
<evidence type="ECO:0000256" key="1">
    <source>
        <dbReference type="SAM" id="MobiDB-lite"/>
    </source>
</evidence>
<feature type="compositionally biased region" description="Low complexity" evidence="1">
    <location>
        <begin position="44"/>
        <end position="58"/>
    </location>
</feature>
<proteinExistence type="predicted"/>